<comment type="subunit">
    <text evidence="3">Interacts with hair keratins.</text>
</comment>
<name>A0A8C0ZRL0_CASCN</name>
<dbReference type="AlphaFoldDB" id="A0A8C0ZRL0"/>
<organism evidence="4">
    <name type="scientific">Castor canadensis</name>
    <name type="common">American beaver</name>
    <dbReference type="NCBI Taxonomy" id="51338"/>
    <lineage>
        <taxon>Eukaryota</taxon>
        <taxon>Metazoa</taxon>
        <taxon>Chordata</taxon>
        <taxon>Craniata</taxon>
        <taxon>Vertebrata</taxon>
        <taxon>Euteleostomi</taxon>
        <taxon>Mammalia</taxon>
        <taxon>Eutheria</taxon>
        <taxon>Euarchontoglires</taxon>
        <taxon>Glires</taxon>
        <taxon>Rodentia</taxon>
        <taxon>Castorimorpha</taxon>
        <taxon>Castoridae</taxon>
        <taxon>Castor</taxon>
    </lineage>
</organism>
<comment type="similarity">
    <text evidence="3">Belongs to the PMG family.</text>
</comment>
<dbReference type="Pfam" id="PF05287">
    <property type="entry name" value="PMG"/>
    <property type="match status" value="1"/>
</dbReference>
<sequence>MSYNCCSGSFSSCSHGGLLPYSGSSCGSSYPSNQVHRTNLCLPSTCYLGSFLQSGLQETVHRPVRCQTSNVVSSPCHIPCHLGSSLHSGCQDTIHRPIRCQTSYVVSRPCHTPCHRPRISTLCDPRQTNSGSLGCGSSSCSRPVSCGSSGLRPLGYRPQGFSSLGCGSGLYRPSYLPSSACQSSCYRPTCGTGSGF</sequence>
<dbReference type="InterPro" id="IPR007951">
    <property type="entry name" value="KRTAP_PMG"/>
</dbReference>
<keyword evidence="2 3" id="KW-0416">Keratin</keyword>
<dbReference type="Ensembl" id="ENSCCNT00000016829.1">
    <property type="protein sequence ID" value="ENSCCNP00000012824.1"/>
    <property type="gene ID" value="ENSCCNG00000013321.1"/>
</dbReference>
<reference evidence="4" key="1">
    <citation type="submission" date="2023-09" db="UniProtKB">
        <authorList>
            <consortium name="Ensembl"/>
        </authorList>
    </citation>
    <scope>IDENTIFICATION</scope>
</reference>
<evidence type="ECO:0000313" key="4">
    <source>
        <dbReference type="Ensembl" id="ENSCCNP00000012824.1"/>
    </source>
</evidence>
<evidence type="ECO:0000256" key="3">
    <source>
        <dbReference type="RuleBase" id="RU369044"/>
    </source>
</evidence>
<accession>A0A8C0ZRL0</accession>
<comment type="function">
    <text evidence="1 3">In the hair cortex, hair keratin intermediate filaments are embedded in an interfilamentous matrix, consisting of hair keratin-associated proteins (KRTAP), which are essential for the formation of a rigid and resistant hair shaft through their extensive disulfide bond cross-linking with abundant cysteine residues of hair keratins. The matrix proteins include the high-sulfur and high-glycine-tyrosine keratins.</text>
</comment>
<evidence type="ECO:0000256" key="2">
    <source>
        <dbReference type="ARBA" id="ARBA00022744"/>
    </source>
</evidence>
<protein>
    <recommendedName>
        <fullName evidence="3">Keratin-associated protein</fullName>
    </recommendedName>
</protein>
<evidence type="ECO:0000256" key="1">
    <source>
        <dbReference type="ARBA" id="ARBA00003327"/>
    </source>
</evidence>
<dbReference type="GO" id="GO:0045095">
    <property type="term" value="C:keratin filament"/>
    <property type="evidence" value="ECO:0007669"/>
    <property type="project" value="UniProtKB-UniRule"/>
</dbReference>
<proteinExistence type="inferred from homology"/>
<dbReference type="GO" id="GO:0005829">
    <property type="term" value="C:cytosol"/>
    <property type="evidence" value="ECO:0007669"/>
    <property type="project" value="UniProtKB-ARBA"/>
</dbReference>
<gene>
    <name evidence="4" type="primary">LOC109676268</name>
</gene>